<dbReference type="SUPFAM" id="SSF46689">
    <property type="entry name" value="Homeodomain-like"/>
    <property type="match status" value="1"/>
</dbReference>
<evidence type="ECO:0000313" key="6">
    <source>
        <dbReference type="EMBL" id="GAA4025802.1"/>
    </source>
</evidence>
<reference evidence="7" key="1">
    <citation type="journal article" date="2019" name="Int. J. Syst. Evol. Microbiol.">
        <title>The Global Catalogue of Microorganisms (GCM) 10K type strain sequencing project: providing services to taxonomists for standard genome sequencing and annotation.</title>
        <authorList>
            <consortium name="The Broad Institute Genomics Platform"/>
            <consortium name="The Broad Institute Genome Sequencing Center for Infectious Disease"/>
            <person name="Wu L."/>
            <person name="Ma J."/>
        </authorList>
    </citation>
    <scope>NUCLEOTIDE SEQUENCE [LARGE SCALE GENOMIC DNA]</scope>
    <source>
        <strain evidence="7">JCM 16924</strain>
    </source>
</reference>
<feature type="domain" description="HTH tetR-type" evidence="5">
    <location>
        <begin position="17"/>
        <end position="77"/>
    </location>
</feature>
<proteinExistence type="predicted"/>
<dbReference type="PANTHER" id="PTHR30055:SF148">
    <property type="entry name" value="TETR-FAMILY TRANSCRIPTIONAL REGULATOR"/>
    <property type="match status" value="1"/>
</dbReference>
<dbReference type="Pfam" id="PF00440">
    <property type="entry name" value="TetR_N"/>
    <property type="match status" value="1"/>
</dbReference>
<name>A0ABP7TG07_9ACTN</name>
<evidence type="ECO:0000313" key="7">
    <source>
        <dbReference type="Proteomes" id="UP001500456"/>
    </source>
</evidence>
<dbReference type="InterPro" id="IPR036271">
    <property type="entry name" value="Tet_transcr_reg_TetR-rel_C_sf"/>
</dbReference>
<keyword evidence="2 4" id="KW-0238">DNA-binding</keyword>
<gene>
    <name evidence="6" type="ORF">GCM10022232_84140</name>
</gene>
<sequence>MVEEDIARSAPGRPRSAEVSRGINLAALALLRERGPQGVTVEAVAQYSGSAKTTIYRRYKNRYELLRSSLAFVEEIPEPSPGLPVRERLVYLLKQFRYGLEEVVGLRALVALLHGDEDPEFTQVFRETILGPRLEVIFRTLESGVEAGELRPDADYETVVSMLAGSFIARFAVRGAPPPADWAESVVDTIWPAIRAA</sequence>
<dbReference type="InterPro" id="IPR050109">
    <property type="entry name" value="HTH-type_TetR-like_transc_reg"/>
</dbReference>
<dbReference type="SUPFAM" id="SSF48498">
    <property type="entry name" value="Tetracyclin repressor-like, C-terminal domain"/>
    <property type="match status" value="1"/>
</dbReference>
<keyword evidence="3" id="KW-0804">Transcription</keyword>
<evidence type="ECO:0000259" key="5">
    <source>
        <dbReference type="PROSITE" id="PS50977"/>
    </source>
</evidence>
<dbReference type="PROSITE" id="PS50977">
    <property type="entry name" value="HTH_TETR_2"/>
    <property type="match status" value="1"/>
</dbReference>
<dbReference type="Pfam" id="PF16859">
    <property type="entry name" value="TetR_C_11"/>
    <property type="match status" value="1"/>
</dbReference>
<evidence type="ECO:0000256" key="2">
    <source>
        <dbReference type="ARBA" id="ARBA00023125"/>
    </source>
</evidence>
<feature type="DNA-binding region" description="H-T-H motif" evidence="4">
    <location>
        <begin position="40"/>
        <end position="59"/>
    </location>
</feature>
<evidence type="ECO:0000256" key="3">
    <source>
        <dbReference type="ARBA" id="ARBA00023163"/>
    </source>
</evidence>
<accession>A0ABP7TG07</accession>
<dbReference type="InterPro" id="IPR001647">
    <property type="entry name" value="HTH_TetR"/>
</dbReference>
<dbReference type="EMBL" id="BAAAZX010000038">
    <property type="protein sequence ID" value="GAA4025802.1"/>
    <property type="molecule type" value="Genomic_DNA"/>
</dbReference>
<keyword evidence="1" id="KW-0805">Transcription regulation</keyword>
<dbReference type="Gene3D" id="1.10.357.10">
    <property type="entry name" value="Tetracycline Repressor, domain 2"/>
    <property type="match status" value="1"/>
</dbReference>
<dbReference type="PANTHER" id="PTHR30055">
    <property type="entry name" value="HTH-TYPE TRANSCRIPTIONAL REGULATOR RUTR"/>
    <property type="match status" value="1"/>
</dbReference>
<keyword evidence="7" id="KW-1185">Reference proteome</keyword>
<dbReference type="InterPro" id="IPR009057">
    <property type="entry name" value="Homeodomain-like_sf"/>
</dbReference>
<protein>
    <submittedName>
        <fullName evidence="6">TetR/AcrR family transcriptional regulator C-terminal ligand-binding domain-containing protein</fullName>
    </submittedName>
</protein>
<organism evidence="6 7">
    <name type="scientific">Streptomyces plumbiresistens</name>
    <dbReference type="NCBI Taxonomy" id="511811"/>
    <lineage>
        <taxon>Bacteria</taxon>
        <taxon>Bacillati</taxon>
        <taxon>Actinomycetota</taxon>
        <taxon>Actinomycetes</taxon>
        <taxon>Kitasatosporales</taxon>
        <taxon>Streptomycetaceae</taxon>
        <taxon>Streptomyces</taxon>
    </lineage>
</organism>
<evidence type="ECO:0000256" key="1">
    <source>
        <dbReference type="ARBA" id="ARBA00023015"/>
    </source>
</evidence>
<comment type="caution">
    <text evidence="6">The sequence shown here is derived from an EMBL/GenBank/DDBJ whole genome shotgun (WGS) entry which is preliminary data.</text>
</comment>
<dbReference type="Gene3D" id="1.10.10.60">
    <property type="entry name" value="Homeodomain-like"/>
    <property type="match status" value="1"/>
</dbReference>
<dbReference type="Proteomes" id="UP001500456">
    <property type="component" value="Unassembled WGS sequence"/>
</dbReference>
<dbReference type="InterPro" id="IPR011075">
    <property type="entry name" value="TetR_C"/>
</dbReference>
<evidence type="ECO:0000256" key="4">
    <source>
        <dbReference type="PROSITE-ProRule" id="PRU00335"/>
    </source>
</evidence>